<feature type="non-terminal residue" evidence="1">
    <location>
        <position position="65"/>
    </location>
</feature>
<sequence length="65" mass="7698">WVLLNAQNWGWMSAKVQGRAQKLKEGYEGPYLVKRVLNEGRNFELELREGNQTFNNFHVSKLKIY</sequence>
<proteinExistence type="predicted"/>
<protein>
    <submittedName>
        <fullName evidence="1">Uncharacterized protein</fullName>
    </submittedName>
</protein>
<gene>
    <name evidence="1" type="ORF">CROQUDRAFT_22679</name>
</gene>
<name>A0A9P6TB70_9BASI</name>
<reference evidence="1" key="1">
    <citation type="submission" date="2013-11" db="EMBL/GenBank/DDBJ databases">
        <title>Genome sequence of the fusiform rust pathogen reveals effectors for host alternation and coevolution with pine.</title>
        <authorList>
            <consortium name="DOE Joint Genome Institute"/>
            <person name="Smith K."/>
            <person name="Pendleton A."/>
            <person name="Kubisiak T."/>
            <person name="Anderson C."/>
            <person name="Salamov A."/>
            <person name="Aerts A."/>
            <person name="Riley R."/>
            <person name="Clum A."/>
            <person name="Lindquist E."/>
            <person name="Ence D."/>
            <person name="Campbell M."/>
            <person name="Kronenberg Z."/>
            <person name="Feau N."/>
            <person name="Dhillon B."/>
            <person name="Hamelin R."/>
            <person name="Burleigh J."/>
            <person name="Smith J."/>
            <person name="Yandell M."/>
            <person name="Nelson C."/>
            <person name="Grigoriev I."/>
            <person name="Davis J."/>
        </authorList>
    </citation>
    <scope>NUCLEOTIDE SEQUENCE</scope>
    <source>
        <strain evidence="1">G11</strain>
    </source>
</reference>
<organism evidence="1 2">
    <name type="scientific">Cronartium quercuum f. sp. fusiforme G11</name>
    <dbReference type="NCBI Taxonomy" id="708437"/>
    <lineage>
        <taxon>Eukaryota</taxon>
        <taxon>Fungi</taxon>
        <taxon>Dikarya</taxon>
        <taxon>Basidiomycota</taxon>
        <taxon>Pucciniomycotina</taxon>
        <taxon>Pucciniomycetes</taxon>
        <taxon>Pucciniales</taxon>
        <taxon>Coleosporiaceae</taxon>
        <taxon>Cronartium</taxon>
    </lineage>
</organism>
<feature type="non-terminal residue" evidence="1">
    <location>
        <position position="1"/>
    </location>
</feature>
<keyword evidence="2" id="KW-1185">Reference proteome</keyword>
<evidence type="ECO:0000313" key="1">
    <source>
        <dbReference type="EMBL" id="KAG0145374.1"/>
    </source>
</evidence>
<accession>A0A9P6TB70</accession>
<comment type="caution">
    <text evidence="1">The sequence shown here is derived from an EMBL/GenBank/DDBJ whole genome shotgun (WGS) entry which is preliminary data.</text>
</comment>
<evidence type="ECO:0000313" key="2">
    <source>
        <dbReference type="Proteomes" id="UP000886653"/>
    </source>
</evidence>
<dbReference type="AlphaFoldDB" id="A0A9P6TB70"/>
<dbReference type="EMBL" id="MU167278">
    <property type="protein sequence ID" value="KAG0145374.1"/>
    <property type="molecule type" value="Genomic_DNA"/>
</dbReference>
<dbReference type="Proteomes" id="UP000886653">
    <property type="component" value="Unassembled WGS sequence"/>
</dbReference>